<dbReference type="EMBL" id="LBWB01000016">
    <property type="protein sequence ID" value="KKR00146.1"/>
    <property type="molecule type" value="Genomic_DNA"/>
</dbReference>
<proteinExistence type="predicted"/>
<reference evidence="1 2" key="1">
    <citation type="journal article" date="2015" name="Nature">
        <title>rRNA introns, odd ribosomes, and small enigmatic genomes across a large radiation of phyla.</title>
        <authorList>
            <person name="Brown C.T."/>
            <person name="Hug L.A."/>
            <person name="Thomas B.C."/>
            <person name="Sharon I."/>
            <person name="Castelle C.J."/>
            <person name="Singh A."/>
            <person name="Wilkins M.J."/>
            <person name="Williams K.H."/>
            <person name="Banfield J.F."/>
        </authorList>
    </citation>
    <scope>NUCLEOTIDE SEQUENCE [LARGE SCALE GENOMIC DNA]</scope>
</reference>
<evidence type="ECO:0000313" key="2">
    <source>
        <dbReference type="Proteomes" id="UP000033881"/>
    </source>
</evidence>
<comment type="caution">
    <text evidence="1">The sequence shown here is derived from an EMBL/GenBank/DDBJ whole genome shotgun (WGS) entry which is preliminary data.</text>
</comment>
<evidence type="ECO:0000313" key="1">
    <source>
        <dbReference type="EMBL" id="KKR00146.1"/>
    </source>
</evidence>
<dbReference type="AlphaFoldDB" id="A0A0G0MIH7"/>
<organism evidence="1 2">
    <name type="scientific">Candidatus Woesebacteria bacterium GW2011_GWB1_39_12</name>
    <dbReference type="NCBI Taxonomy" id="1618574"/>
    <lineage>
        <taxon>Bacteria</taxon>
        <taxon>Candidatus Woeseibacteriota</taxon>
    </lineage>
</organism>
<gene>
    <name evidence="1" type="ORF">UT24_C0016G0035</name>
</gene>
<dbReference type="Proteomes" id="UP000033881">
    <property type="component" value="Unassembled WGS sequence"/>
</dbReference>
<accession>A0A0G0MIH7</accession>
<dbReference type="STRING" id="1618574.UT24_C0016G0035"/>
<name>A0A0G0MIH7_9BACT</name>
<protein>
    <submittedName>
        <fullName evidence="1">Uncharacterized protein</fullName>
    </submittedName>
</protein>
<sequence>MATNLDYQKDAFKKLTSDIDKYKYLEKLRNVLRDIQKLSWRITQFDKKFSLENTDKQHYEELLDAYLEFGLEIDDLALWVREDEMRKNNL</sequence>